<name>A0AAV7RCG3_PLEWA</name>
<dbReference type="AlphaFoldDB" id="A0AAV7RCG3"/>
<protein>
    <submittedName>
        <fullName evidence="1">Uncharacterized protein</fullName>
    </submittedName>
</protein>
<accession>A0AAV7RCG3</accession>
<proteinExistence type="predicted"/>
<evidence type="ECO:0000313" key="2">
    <source>
        <dbReference type="Proteomes" id="UP001066276"/>
    </source>
</evidence>
<dbReference type="Proteomes" id="UP001066276">
    <property type="component" value="Chromosome 5"/>
</dbReference>
<dbReference type="EMBL" id="JANPWB010000009">
    <property type="protein sequence ID" value="KAJ1149994.1"/>
    <property type="molecule type" value="Genomic_DNA"/>
</dbReference>
<comment type="caution">
    <text evidence="1">The sequence shown here is derived from an EMBL/GenBank/DDBJ whole genome shotgun (WGS) entry which is preliminary data.</text>
</comment>
<evidence type="ECO:0000313" key="1">
    <source>
        <dbReference type="EMBL" id="KAJ1149994.1"/>
    </source>
</evidence>
<reference evidence="1" key="1">
    <citation type="journal article" date="2022" name="bioRxiv">
        <title>Sequencing and chromosome-scale assembly of the giantPleurodeles waltlgenome.</title>
        <authorList>
            <person name="Brown T."/>
            <person name="Elewa A."/>
            <person name="Iarovenko S."/>
            <person name="Subramanian E."/>
            <person name="Araus A.J."/>
            <person name="Petzold A."/>
            <person name="Susuki M."/>
            <person name="Suzuki K.-i.T."/>
            <person name="Hayashi T."/>
            <person name="Toyoda A."/>
            <person name="Oliveira C."/>
            <person name="Osipova E."/>
            <person name="Leigh N.D."/>
            <person name="Simon A."/>
            <person name="Yun M.H."/>
        </authorList>
    </citation>
    <scope>NUCLEOTIDE SEQUENCE</scope>
    <source>
        <strain evidence="1">20211129_DDA</strain>
        <tissue evidence="1">Liver</tissue>
    </source>
</reference>
<sequence length="229" mass="25421">MFDLPVSDLDVKLVTPMPPAVPMKLKTPENQHSETEAQVLKDVIFPTKDVNLYPVFEELMISTVLSVLVRETIINSKGRAENVGNSVKAISEETPVLFLSKEQPFSVNRVEDQLPVGETLCKETFCDTTNTPQSTCNEEISILSEDHPKELACGTSTFSYINPVYKALKTLVVSEFDTSKSSKTKENSDFFTLRKPVPHVSQVSMLCKPQTTTNANTAAEQTYPACRKV</sequence>
<gene>
    <name evidence="1" type="ORF">NDU88_002792</name>
</gene>
<keyword evidence="2" id="KW-1185">Reference proteome</keyword>
<organism evidence="1 2">
    <name type="scientific">Pleurodeles waltl</name>
    <name type="common">Iberian ribbed newt</name>
    <dbReference type="NCBI Taxonomy" id="8319"/>
    <lineage>
        <taxon>Eukaryota</taxon>
        <taxon>Metazoa</taxon>
        <taxon>Chordata</taxon>
        <taxon>Craniata</taxon>
        <taxon>Vertebrata</taxon>
        <taxon>Euteleostomi</taxon>
        <taxon>Amphibia</taxon>
        <taxon>Batrachia</taxon>
        <taxon>Caudata</taxon>
        <taxon>Salamandroidea</taxon>
        <taxon>Salamandridae</taxon>
        <taxon>Pleurodelinae</taxon>
        <taxon>Pleurodeles</taxon>
    </lineage>
</organism>